<dbReference type="GO" id="GO:0050659">
    <property type="term" value="F:N-acetylgalactosamine 4-sulfate 6-O-sulfotransferase activity"/>
    <property type="evidence" value="ECO:0007669"/>
    <property type="project" value="TreeGrafter"/>
</dbReference>
<dbReference type="InterPro" id="IPR000863">
    <property type="entry name" value="Sulfotransferase_dom"/>
</dbReference>
<dbReference type="Pfam" id="PF00685">
    <property type="entry name" value="Sulfotransfer_1"/>
    <property type="match status" value="1"/>
</dbReference>
<proteinExistence type="predicted"/>
<feature type="compositionally biased region" description="Acidic residues" evidence="1">
    <location>
        <begin position="162"/>
        <end position="172"/>
    </location>
</feature>
<dbReference type="Gene3D" id="3.40.50.300">
    <property type="entry name" value="P-loop containing nucleotide triphosphate hydrolases"/>
    <property type="match status" value="1"/>
</dbReference>
<dbReference type="STRING" id="283909.R7TJP6"/>
<dbReference type="InterPro" id="IPR027417">
    <property type="entry name" value="P-loop_NTPase"/>
</dbReference>
<keyword evidence="2" id="KW-0732">Signal</keyword>
<reference evidence="4" key="1">
    <citation type="journal article" date="2013" name="Nature">
        <title>Insights into bilaterian evolution from three spiralian genomes.</title>
        <authorList>
            <person name="Simakov O."/>
            <person name="Marletaz F."/>
            <person name="Cho S.J."/>
            <person name="Edsinger-Gonzales E."/>
            <person name="Havlak P."/>
            <person name="Hellsten U."/>
            <person name="Kuo D.H."/>
            <person name="Larsson T."/>
            <person name="Lv J."/>
            <person name="Arendt D."/>
            <person name="Savage R."/>
            <person name="Osoegawa K."/>
            <person name="de Jong P."/>
            <person name="Grimwood J."/>
            <person name="Chapman J.A."/>
            <person name="Shapiro H."/>
            <person name="Aerts A."/>
            <person name="Otillar R.P."/>
            <person name="Terry A.Y."/>
            <person name="Boore J.L."/>
            <person name="Grigoriev I.V."/>
            <person name="Lindberg D.R."/>
            <person name="Seaver E.C."/>
            <person name="Weisblat D.A."/>
            <person name="Putnam N.H."/>
            <person name="Rokhsar D.S."/>
        </authorList>
    </citation>
    <scope>NUCLEOTIDE SEQUENCE</scope>
    <source>
        <strain evidence="4">I ESC-2004</strain>
    </source>
</reference>
<evidence type="ECO:0000313" key="4">
    <source>
        <dbReference type="EMBL" id="ELT93722.1"/>
    </source>
</evidence>
<feature type="compositionally biased region" description="Acidic residues" evidence="1">
    <location>
        <begin position="122"/>
        <end position="134"/>
    </location>
</feature>
<dbReference type="AlphaFoldDB" id="R7TJP6"/>
<dbReference type="InterPro" id="IPR052654">
    <property type="entry name" value="CS_Sulfotransferase"/>
</dbReference>
<sequence>MRKLMHNKTTWILLFVFVLWLSVFAVNRKKSNKEFELEGDDYANAFSYDGQEQEKDINDIAGYNYENTERGEEVQLPPTVKPEQEGEQLEGAPDAEDTEEEAVPGDDSKLEPPTEGASQVDEPQEKDEEAVEEEEMRKFEEGQDEEEEGDSDMDDMAGAGREEDEMEADVEEKEVGESAPKAELEESNLYDGRFEIPKPDLLHNFSNNPEFERKLDTLSAPAIPFLPNYKNPCWFEGVNNPKSYFDNFFVLATDRNMRFMESFKMMQQLIEDRSSAADGPGEAWRLRCLPAFYIPGVAKCGSTDLMMALTMHPDIIKGDMKELKYWNRVRHPHQIKRYQRAVEEHPILGEFPRPINHYLEALDYSAEKVRMAMLPPVDSKTAPFHQKLIGDGTPSYMWDFDSWSHMELNKGFLEPRYTVAHYIRQVTPDAKLIFILRNPTDRLYSDYKGFQKQKKKSRKFFHELCVAGIKSLDDCLHNRTMRSCLYDYEVNNREDVLPLSSFADDMAPSFPEDLVDNEEEDHDKAVRVRVGMYYHFLKDWFDVFPREQIFLIQLEDYSERREEILAQLFEFLGLGPMPQDKYDKLKEVGVRNKAARRMRDRLGGDMYEETKRLLDAFYKPYNEQLAAFLKDDKYLWK</sequence>
<protein>
    <recommendedName>
        <fullName evidence="3">Sulfotransferase domain-containing protein</fullName>
    </recommendedName>
</protein>
<gene>
    <name evidence="4" type="ORF">CAPTEDRAFT_225636</name>
</gene>
<dbReference type="PANTHER" id="PTHR15723">
    <property type="entry name" value="CARBOHYDRATE SULFOTRANSFERASE 15"/>
    <property type="match status" value="1"/>
</dbReference>
<name>R7TJP6_CAPTE</name>
<organism evidence="4">
    <name type="scientific">Capitella teleta</name>
    <name type="common">Polychaete worm</name>
    <dbReference type="NCBI Taxonomy" id="283909"/>
    <lineage>
        <taxon>Eukaryota</taxon>
        <taxon>Metazoa</taxon>
        <taxon>Spiralia</taxon>
        <taxon>Lophotrochozoa</taxon>
        <taxon>Annelida</taxon>
        <taxon>Polychaeta</taxon>
        <taxon>Sedentaria</taxon>
        <taxon>Scolecida</taxon>
        <taxon>Capitellidae</taxon>
        <taxon>Capitella</taxon>
    </lineage>
</organism>
<dbReference type="OrthoDB" id="8068875at2759"/>
<dbReference type="SUPFAM" id="SSF52540">
    <property type="entry name" value="P-loop containing nucleoside triphosphate hydrolases"/>
    <property type="match status" value="1"/>
</dbReference>
<feature type="chain" id="PRO_5004456394" description="Sulfotransferase domain-containing protein" evidence="2">
    <location>
        <begin position="26"/>
        <end position="637"/>
    </location>
</feature>
<dbReference type="EMBL" id="KB309640">
    <property type="protein sequence ID" value="ELT93722.1"/>
    <property type="molecule type" value="Genomic_DNA"/>
</dbReference>
<dbReference type="InParanoid" id="R7TJP6"/>
<accession>R7TJP6</accession>
<dbReference type="GO" id="GO:0019319">
    <property type="term" value="P:hexose biosynthetic process"/>
    <property type="evidence" value="ECO:0007669"/>
    <property type="project" value="TreeGrafter"/>
</dbReference>
<evidence type="ECO:0000256" key="1">
    <source>
        <dbReference type="SAM" id="MobiDB-lite"/>
    </source>
</evidence>
<feature type="compositionally biased region" description="Acidic residues" evidence="1">
    <location>
        <begin position="85"/>
        <end position="104"/>
    </location>
</feature>
<dbReference type="PANTHER" id="PTHR15723:SF0">
    <property type="entry name" value="CARBOHYDRATE SULFOTRANSFERASE 15"/>
    <property type="match status" value="1"/>
</dbReference>
<evidence type="ECO:0000256" key="2">
    <source>
        <dbReference type="SAM" id="SignalP"/>
    </source>
</evidence>
<feature type="region of interest" description="Disordered" evidence="1">
    <location>
        <begin position="48"/>
        <end position="190"/>
    </location>
</feature>
<feature type="signal peptide" evidence="2">
    <location>
        <begin position="1"/>
        <end position="25"/>
    </location>
</feature>
<feature type="compositionally biased region" description="Acidic residues" evidence="1">
    <location>
        <begin position="142"/>
        <end position="155"/>
    </location>
</feature>
<evidence type="ECO:0000259" key="3">
    <source>
        <dbReference type="Pfam" id="PF00685"/>
    </source>
</evidence>
<feature type="compositionally biased region" description="Basic and acidic residues" evidence="1">
    <location>
        <begin position="173"/>
        <end position="184"/>
    </location>
</feature>
<feature type="domain" description="Sulfotransferase" evidence="3">
    <location>
        <begin position="294"/>
        <end position="575"/>
    </location>
</feature>